<accession>A0A177N5S1</accession>
<gene>
    <name evidence="1" type="ORF">A1507_18900</name>
</gene>
<dbReference type="SUPFAM" id="SSF50965">
    <property type="entry name" value="Galactose oxidase, central domain"/>
    <property type="match status" value="1"/>
</dbReference>
<comment type="caution">
    <text evidence="1">The sequence shown here is derived from an EMBL/GenBank/DDBJ whole genome shotgun (WGS) entry which is preliminary data.</text>
</comment>
<dbReference type="RefSeq" id="WP_064041787.1">
    <property type="nucleotide sequence ID" value="NZ_LUUJ01000109.1"/>
</dbReference>
<dbReference type="EMBL" id="LUUJ01000109">
    <property type="protein sequence ID" value="OAI12559.1"/>
    <property type="molecule type" value="Genomic_DNA"/>
</dbReference>
<dbReference type="Gene3D" id="2.120.10.80">
    <property type="entry name" value="Kelch-type beta propeller"/>
    <property type="match status" value="2"/>
</dbReference>
<protein>
    <recommendedName>
        <fullName evidence="3">Galactose oxidase</fullName>
    </recommendedName>
</protein>
<evidence type="ECO:0008006" key="3">
    <source>
        <dbReference type="Google" id="ProtNLM"/>
    </source>
</evidence>
<organism evidence="1 2">
    <name type="scientific">Methylomonas koyamae</name>
    <dbReference type="NCBI Taxonomy" id="702114"/>
    <lineage>
        <taxon>Bacteria</taxon>
        <taxon>Pseudomonadati</taxon>
        <taxon>Pseudomonadota</taxon>
        <taxon>Gammaproteobacteria</taxon>
        <taxon>Methylococcales</taxon>
        <taxon>Methylococcaceae</taxon>
        <taxon>Methylomonas</taxon>
    </lineage>
</organism>
<dbReference type="InterPro" id="IPR011043">
    <property type="entry name" value="Gal_Oxase/kelch_b-propeller"/>
</dbReference>
<sequence>MWRKAVKYYFSFFSALCHLGIALALGFYLTNKITHHWRWQALVHAMKGRVDDSAVYPISSREQLAALPPRVWTKIDQQQPDAEGSFPRQPTATCAFDRKRNRLLVFGAEVNENPPDNTIHYFDLTKLRWENEYEPDPLSSYFLDKSEFLVAGFNLNHPPAMQVFGAGAFDEKNDQLVIASSVKREFYETRLPNIRIHESISPTWVYDFALNRWYAAANATDFRTYSVAYDEDRNVVVGFQPYHIGEWNGQTRSWQKVGSTTYPAWNTNAVYDSINRVFLLFGGSNLSNEVHVYQAGGQKSVKMPTPGIKPPGRAAVPLVFHKGIGKMVAIIDRDNYAETWTYDYRKDEWQHLSDSKFPYNVGMNYCLEYDSRNNIMLFVSSPPMEQTAVWALKL</sequence>
<name>A0A177N5S1_9GAMM</name>
<evidence type="ECO:0000313" key="2">
    <source>
        <dbReference type="Proteomes" id="UP000077857"/>
    </source>
</evidence>
<dbReference type="InterPro" id="IPR015915">
    <property type="entry name" value="Kelch-typ_b-propeller"/>
</dbReference>
<dbReference type="Proteomes" id="UP000077857">
    <property type="component" value="Unassembled WGS sequence"/>
</dbReference>
<reference evidence="1 2" key="1">
    <citation type="submission" date="2016-03" db="EMBL/GenBank/DDBJ databases">
        <authorList>
            <person name="Ploux O."/>
        </authorList>
    </citation>
    <scope>NUCLEOTIDE SEQUENCE [LARGE SCALE GENOMIC DNA]</scope>
    <source>
        <strain evidence="1 2">R-45378</strain>
    </source>
</reference>
<evidence type="ECO:0000313" key="1">
    <source>
        <dbReference type="EMBL" id="OAI12559.1"/>
    </source>
</evidence>
<proteinExistence type="predicted"/>
<dbReference type="AlphaFoldDB" id="A0A177N5S1"/>